<name>A0A345IMK2_9DEIO</name>
<gene>
    <name evidence="1" type="ORF">DVJ83_17615</name>
</gene>
<dbReference type="KEGG" id="dwu:DVJ83_17615"/>
<evidence type="ECO:0000313" key="1">
    <source>
        <dbReference type="EMBL" id="AXH00925.1"/>
    </source>
</evidence>
<organism evidence="1 2">
    <name type="scientific">Deinococcus wulumuqiensis</name>
    <dbReference type="NCBI Taxonomy" id="980427"/>
    <lineage>
        <taxon>Bacteria</taxon>
        <taxon>Thermotogati</taxon>
        <taxon>Deinococcota</taxon>
        <taxon>Deinococci</taxon>
        <taxon>Deinococcales</taxon>
        <taxon>Deinococcaceae</taxon>
        <taxon>Deinococcus</taxon>
    </lineage>
</organism>
<dbReference type="EMBL" id="CP031163">
    <property type="protein sequence ID" value="AXH00925.1"/>
    <property type="molecule type" value="Genomic_DNA"/>
</dbReference>
<reference evidence="1 2" key="1">
    <citation type="submission" date="2018-07" db="EMBL/GenBank/DDBJ databases">
        <title>Complete Genome and Methylome Analysis of Deinococcus wulumuqiensis NEB 479.</title>
        <authorList>
            <person name="Fomenkov A."/>
            <person name="Luyten Y."/>
            <person name="Vincze T."/>
            <person name="Anton B.P."/>
            <person name="Clark T."/>
            <person name="Roberts R.J."/>
            <person name="Morgan R.D."/>
        </authorList>
    </citation>
    <scope>NUCLEOTIDE SEQUENCE [LARGE SCALE GENOMIC DNA]</scope>
    <source>
        <strain evidence="1 2">NEB 479</strain>
        <plasmid evidence="2">Plasmid pdrdi</plasmid>
    </source>
</reference>
<geneLocation type="plasmid" evidence="2">
    <name>pdrdi</name>
</geneLocation>
<sequence>MKVTLYLRREVLRMHVHPDADFSDYWTVLETVAHALTPHLPDRVSAVVVLEQGWVRYACEHEREPFNVSALEQLPPAAQARMQAILAHHGLQVTPWTSPSWPGRWDALTSVDQRAWFPDARAQ</sequence>
<dbReference type="Proteomes" id="UP000253744">
    <property type="component" value="Plasmid pDrdI"/>
</dbReference>
<protein>
    <submittedName>
        <fullName evidence="1">Uncharacterized protein</fullName>
    </submittedName>
</protein>
<dbReference type="RefSeq" id="WP_114673573.1">
    <property type="nucleotide sequence ID" value="NZ_CP031163.1"/>
</dbReference>
<evidence type="ECO:0000313" key="2">
    <source>
        <dbReference type="Proteomes" id="UP000253744"/>
    </source>
</evidence>
<dbReference type="AlphaFoldDB" id="A0A345IMK2"/>
<keyword evidence="1" id="KW-0614">Plasmid</keyword>
<proteinExistence type="predicted"/>
<accession>A0A345IMK2</accession>